<gene>
    <name evidence="1" type="ORF">Nepgr_007908</name>
</gene>
<dbReference type="AlphaFoldDB" id="A0AAD3S7V9"/>
<accession>A0AAD3S7V9</accession>
<evidence type="ECO:0000313" key="1">
    <source>
        <dbReference type="EMBL" id="GMH06068.1"/>
    </source>
</evidence>
<dbReference type="Proteomes" id="UP001279734">
    <property type="component" value="Unassembled WGS sequence"/>
</dbReference>
<name>A0AAD3S7V9_NEPGR</name>
<dbReference type="EMBL" id="BSYO01000006">
    <property type="protein sequence ID" value="GMH06068.1"/>
    <property type="molecule type" value="Genomic_DNA"/>
</dbReference>
<sequence>MKTTNKKIFGEDGGLQPLSFKLVLPSNLVGVLAYMLLDIFVRLPNSLAYGNFILTVVVIRCPHDGPYICCGYRCALVATILLWRMIGCCNSIWFGDRGVLLPLDDVLHLCLCDCVELDLGPLWCLDDGLVGANVVMFVLKSGHRAAGYYALT</sequence>
<keyword evidence="2" id="KW-1185">Reference proteome</keyword>
<reference evidence="1" key="1">
    <citation type="submission" date="2023-05" db="EMBL/GenBank/DDBJ databases">
        <title>Nepenthes gracilis genome sequencing.</title>
        <authorList>
            <person name="Fukushima K."/>
        </authorList>
    </citation>
    <scope>NUCLEOTIDE SEQUENCE</scope>
    <source>
        <strain evidence="1">SING2019-196</strain>
    </source>
</reference>
<organism evidence="1 2">
    <name type="scientific">Nepenthes gracilis</name>
    <name type="common">Slender pitcher plant</name>
    <dbReference type="NCBI Taxonomy" id="150966"/>
    <lineage>
        <taxon>Eukaryota</taxon>
        <taxon>Viridiplantae</taxon>
        <taxon>Streptophyta</taxon>
        <taxon>Embryophyta</taxon>
        <taxon>Tracheophyta</taxon>
        <taxon>Spermatophyta</taxon>
        <taxon>Magnoliopsida</taxon>
        <taxon>eudicotyledons</taxon>
        <taxon>Gunneridae</taxon>
        <taxon>Pentapetalae</taxon>
        <taxon>Caryophyllales</taxon>
        <taxon>Nepenthaceae</taxon>
        <taxon>Nepenthes</taxon>
    </lineage>
</organism>
<comment type="caution">
    <text evidence="1">The sequence shown here is derived from an EMBL/GenBank/DDBJ whole genome shotgun (WGS) entry which is preliminary data.</text>
</comment>
<evidence type="ECO:0000313" key="2">
    <source>
        <dbReference type="Proteomes" id="UP001279734"/>
    </source>
</evidence>
<protein>
    <submittedName>
        <fullName evidence="1">Uncharacterized protein</fullName>
    </submittedName>
</protein>
<proteinExistence type="predicted"/>